<organism evidence="8 9">
    <name type="scientific">Zwartia hollandica</name>
    <dbReference type="NCBI Taxonomy" id="324606"/>
    <lineage>
        <taxon>Bacteria</taxon>
        <taxon>Pseudomonadati</taxon>
        <taxon>Pseudomonadota</taxon>
        <taxon>Betaproteobacteria</taxon>
        <taxon>Burkholderiales</taxon>
        <taxon>Alcaligenaceae</taxon>
        <taxon>Zwartia</taxon>
    </lineage>
</organism>
<dbReference type="Pfam" id="PF00005">
    <property type="entry name" value="ABC_tran"/>
    <property type="match status" value="1"/>
</dbReference>
<gene>
    <name evidence="8" type="ORF">KZZ10_03725</name>
</gene>
<keyword evidence="2" id="KW-1003">Cell membrane</keyword>
<keyword evidence="9" id="KW-1185">Reference proteome</keyword>
<dbReference type="RefSeq" id="WP_259660166.1">
    <property type="nucleotide sequence ID" value="NZ_JAHXRI010000006.1"/>
</dbReference>
<dbReference type="SUPFAM" id="SSF52540">
    <property type="entry name" value="P-loop containing nucleoside triphosphate hydrolases"/>
    <property type="match status" value="1"/>
</dbReference>
<dbReference type="PANTHER" id="PTHR42794">
    <property type="entry name" value="HEMIN IMPORT ATP-BINDING PROTEIN HMUV"/>
    <property type="match status" value="1"/>
</dbReference>
<protein>
    <submittedName>
        <fullName evidence="8">Heme ABC transporter ATP-binding protein</fullName>
    </submittedName>
</protein>
<evidence type="ECO:0000313" key="9">
    <source>
        <dbReference type="Proteomes" id="UP000739565"/>
    </source>
</evidence>
<keyword evidence="4 8" id="KW-0067">ATP-binding</keyword>
<dbReference type="Gene3D" id="3.40.50.300">
    <property type="entry name" value="P-loop containing nucleotide triphosphate hydrolases"/>
    <property type="match status" value="1"/>
</dbReference>
<evidence type="ECO:0000256" key="6">
    <source>
        <dbReference type="ARBA" id="ARBA00037066"/>
    </source>
</evidence>
<dbReference type="GO" id="GO:0016887">
    <property type="term" value="F:ATP hydrolysis activity"/>
    <property type="evidence" value="ECO:0007669"/>
    <property type="project" value="InterPro"/>
</dbReference>
<dbReference type="PROSITE" id="PS00211">
    <property type="entry name" value="ABC_TRANSPORTER_1"/>
    <property type="match status" value="1"/>
</dbReference>
<sequence>MAIILQSVRVLRAKRVVLDDVNLTVMPGEVVGVLGENGAGKSTLLDAIAGEITPAMGQLTLSGFNLADLGVVEQSRLRAVLPQKPSLSFDMTVTEVIEMGAYPFPEAGSPEVDAWVKQALVWVDLTAVAPRHYLALSGGEQQRVQLARILVQSLAITASGEKPFILLDEPAASLDARHQIELMRCLRHLAAQHQAGVLVALHDINLAARWCDRLVLLAEGRIASQGAPPVALTAQALKKTFGLEMVVLPHPLEEGGVLVLDRVTC</sequence>
<dbReference type="InterPro" id="IPR017871">
    <property type="entry name" value="ABC_transporter-like_CS"/>
</dbReference>
<evidence type="ECO:0000313" key="8">
    <source>
        <dbReference type="EMBL" id="MBZ1349745.1"/>
    </source>
</evidence>
<dbReference type="EMBL" id="JAHXRI010000006">
    <property type="protein sequence ID" value="MBZ1349745.1"/>
    <property type="molecule type" value="Genomic_DNA"/>
</dbReference>
<dbReference type="InterPro" id="IPR003593">
    <property type="entry name" value="AAA+_ATPase"/>
</dbReference>
<evidence type="ECO:0000259" key="7">
    <source>
        <dbReference type="PROSITE" id="PS50893"/>
    </source>
</evidence>
<dbReference type="PANTHER" id="PTHR42794:SF1">
    <property type="entry name" value="HEMIN IMPORT ATP-BINDING PROTEIN HMUV"/>
    <property type="match status" value="1"/>
</dbReference>
<dbReference type="InterPro" id="IPR027417">
    <property type="entry name" value="P-loop_NTPase"/>
</dbReference>
<dbReference type="CDD" id="cd03214">
    <property type="entry name" value="ABC_Iron-Siderophores_B12_Hemin"/>
    <property type="match status" value="1"/>
</dbReference>
<dbReference type="GO" id="GO:0005524">
    <property type="term" value="F:ATP binding"/>
    <property type="evidence" value="ECO:0007669"/>
    <property type="project" value="UniProtKB-KW"/>
</dbReference>
<keyword evidence="5" id="KW-1278">Translocase</keyword>
<accession>A0A953T1W2</accession>
<dbReference type="Proteomes" id="UP000739565">
    <property type="component" value="Unassembled WGS sequence"/>
</dbReference>
<dbReference type="NCBIfam" id="NF010068">
    <property type="entry name" value="PRK13548.1"/>
    <property type="match status" value="1"/>
</dbReference>
<comment type="function">
    <text evidence="6">Part of the ABC transporter complex HmuTUV involved in hemin import. Responsible for energy coupling to the transport system.</text>
</comment>
<dbReference type="PROSITE" id="PS50893">
    <property type="entry name" value="ABC_TRANSPORTER_2"/>
    <property type="match status" value="1"/>
</dbReference>
<evidence type="ECO:0000256" key="4">
    <source>
        <dbReference type="ARBA" id="ARBA00022840"/>
    </source>
</evidence>
<evidence type="ECO:0000256" key="2">
    <source>
        <dbReference type="ARBA" id="ARBA00022475"/>
    </source>
</evidence>
<proteinExistence type="predicted"/>
<comment type="caution">
    <text evidence="8">The sequence shown here is derived from an EMBL/GenBank/DDBJ whole genome shotgun (WGS) entry which is preliminary data.</text>
</comment>
<evidence type="ECO:0000256" key="3">
    <source>
        <dbReference type="ARBA" id="ARBA00022741"/>
    </source>
</evidence>
<dbReference type="InterPro" id="IPR003439">
    <property type="entry name" value="ABC_transporter-like_ATP-bd"/>
</dbReference>
<name>A0A953T1W2_9BURK</name>
<dbReference type="SMART" id="SM00382">
    <property type="entry name" value="AAA"/>
    <property type="match status" value="1"/>
</dbReference>
<keyword evidence="3" id="KW-0547">Nucleotide-binding</keyword>
<keyword evidence="1" id="KW-0813">Transport</keyword>
<evidence type="ECO:0000256" key="5">
    <source>
        <dbReference type="ARBA" id="ARBA00022967"/>
    </source>
</evidence>
<reference evidence="8" key="1">
    <citation type="submission" date="2021-07" db="EMBL/GenBank/DDBJ databases">
        <title>New genus and species of the family Alcaligenaceae.</title>
        <authorList>
            <person name="Hahn M.W."/>
        </authorList>
    </citation>
    <scope>NUCLEOTIDE SEQUENCE</scope>
    <source>
        <strain evidence="8">LF4-65</strain>
    </source>
</reference>
<keyword evidence="2" id="KW-0472">Membrane</keyword>
<dbReference type="AlphaFoldDB" id="A0A953T1W2"/>
<evidence type="ECO:0000256" key="1">
    <source>
        <dbReference type="ARBA" id="ARBA00022448"/>
    </source>
</evidence>
<feature type="domain" description="ABC transporter" evidence="7">
    <location>
        <begin position="3"/>
        <end position="244"/>
    </location>
</feature>